<gene>
    <name evidence="4" type="ORF">Agub_g216</name>
</gene>
<dbReference type="AlphaFoldDB" id="A0AAD3DDA3"/>
<dbReference type="InterPro" id="IPR024370">
    <property type="entry name" value="PBP_domain"/>
</dbReference>
<feature type="transmembrane region" description="Helical" evidence="2">
    <location>
        <begin position="325"/>
        <end position="349"/>
    </location>
</feature>
<dbReference type="PANTHER" id="PTHR42996:SF1">
    <property type="entry name" value="PHOSPHATE-BINDING PROTEIN PSTS"/>
    <property type="match status" value="1"/>
</dbReference>
<protein>
    <recommendedName>
        <fullName evidence="3">PBP domain-containing protein</fullName>
    </recommendedName>
</protein>
<dbReference type="PANTHER" id="PTHR42996">
    <property type="entry name" value="PHOSPHATE-BINDING PROTEIN PSTS"/>
    <property type="match status" value="1"/>
</dbReference>
<proteinExistence type="inferred from homology"/>
<evidence type="ECO:0000256" key="1">
    <source>
        <dbReference type="ARBA" id="ARBA00008725"/>
    </source>
</evidence>
<evidence type="ECO:0000313" key="5">
    <source>
        <dbReference type="Proteomes" id="UP001054857"/>
    </source>
</evidence>
<feature type="domain" description="PBP" evidence="3">
    <location>
        <begin position="13"/>
        <end position="149"/>
    </location>
</feature>
<name>A0AAD3DDA3_9CHLO</name>
<organism evidence="4 5">
    <name type="scientific">Astrephomene gubernaculifera</name>
    <dbReference type="NCBI Taxonomy" id="47775"/>
    <lineage>
        <taxon>Eukaryota</taxon>
        <taxon>Viridiplantae</taxon>
        <taxon>Chlorophyta</taxon>
        <taxon>core chlorophytes</taxon>
        <taxon>Chlorophyceae</taxon>
        <taxon>CS clade</taxon>
        <taxon>Chlamydomonadales</taxon>
        <taxon>Astrephomenaceae</taxon>
        <taxon>Astrephomene</taxon>
    </lineage>
</organism>
<evidence type="ECO:0000313" key="4">
    <source>
        <dbReference type="EMBL" id="GFR39734.1"/>
    </source>
</evidence>
<comment type="similarity">
    <text evidence="1">Belongs to the PstS family.</text>
</comment>
<evidence type="ECO:0000256" key="2">
    <source>
        <dbReference type="SAM" id="Phobius"/>
    </source>
</evidence>
<keyword evidence="2" id="KW-0472">Membrane</keyword>
<dbReference type="SUPFAM" id="SSF53850">
    <property type="entry name" value="Periplasmic binding protein-like II"/>
    <property type="match status" value="1"/>
</dbReference>
<keyword evidence="2" id="KW-1133">Transmembrane helix</keyword>
<dbReference type="EMBL" id="BMAR01000001">
    <property type="protein sequence ID" value="GFR39734.1"/>
    <property type="molecule type" value="Genomic_DNA"/>
</dbReference>
<keyword evidence="5" id="KW-1185">Reference proteome</keyword>
<accession>A0AAD3DDA3</accession>
<comment type="caution">
    <text evidence="4">The sequence shown here is derived from an EMBL/GenBank/DDBJ whole genome shotgun (WGS) entry which is preliminary data.</text>
</comment>
<dbReference type="Gene3D" id="3.40.190.10">
    <property type="entry name" value="Periplasmic binding protein-like II"/>
    <property type="match status" value="1"/>
</dbReference>
<dbReference type="Pfam" id="PF12849">
    <property type="entry name" value="PBP_like_2"/>
    <property type="match status" value="1"/>
</dbReference>
<dbReference type="InterPro" id="IPR050962">
    <property type="entry name" value="Phosphate-bind_PstS"/>
</dbReference>
<evidence type="ECO:0000259" key="3">
    <source>
        <dbReference type="Pfam" id="PF12849"/>
    </source>
</evidence>
<reference evidence="4 5" key="1">
    <citation type="journal article" date="2021" name="Sci. Rep.">
        <title>Genome sequencing of the multicellular alga Astrephomene provides insights into convergent evolution of germ-soma differentiation.</title>
        <authorList>
            <person name="Yamashita S."/>
            <person name="Yamamoto K."/>
            <person name="Matsuzaki R."/>
            <person name="Suzuki S."/>
            <person name="Yamaguchi H."/>
            <person name="Hirooka S."/>
            <person name="Minakuchi Y."/>
            <person name="Miyagishima S."/>
            <person name="Kawachi M."/>
            <person name="Toyoda A."/>
            <person name="Nozaki H."/>
        </authorList>
    </citation>
    <scope>NUCLEOTIDE SEQUENCE [LARGE SCALE GENOMIC DNA]</scope>
    <source>
        <strain evidence="4 5">NIES-4017</strain>
    </source>
</reference>
<dbReference type="Proteomes" id="UP001054857">
    <property type="component" value="Unassembled WGS sequence"/>
</dbReference>
<keyword evidence="2" id="KW-0812">Transmembrane</keyword>
<sequence length="393" mass="41640">MHAYFFTLPSCQADITSWAHPDITTDNGYTLPDKPITVFYRQLSSGTTAVITAYLTAACTSWRLGSGSLLTSWPSAFKPTTSSSNMSNSVEATPWSIGYMDAANGHELNLLEVAVKNKAGNFVTSQTGDIPGAATALFKSDAWPKSPTQSFSSVSVLNQPGTSTFPIVAMPFMFVRTDLTSRGDSGTLLLAFLNFMLDSYAQDTIASAVGFSALPAEVRQYAKERAVPLLQVDTRAKSWTFESGSVLPAGKGSADYVISSFAGSYENVNSQAFADFYQAYSLQQNQKNAAAANTTAGNGTSANSTSLADVPANLKDKLDKMESKIAILEAITITAIVFGVVGLTLGIFVSCRMFVHASIWGNQGVSPLLQAGSLTGNSSVRRSKSALSEGSFA</sequence>